<feature type="compositionally biased region" description="Acidic residues" evidence="17">
    <location>
        <begin position="1760"/>
        <end position="1779"/>
    </location>
</feature>
<keyword evidence="6 16" id="KW-0808">Transferase</keyword>
<dbReference type="PANTHER" id="PTHR19376:SF37">
    <property type="entry name" value="DNA-DIRECTED RNA POLYMERASE II SUBUNIT RPB1"/>
    <property type="match status" value="1"/>
</dbReference>
<dbReference type="InterPro" id="IPR045867">
    <property type="entry name" value="DNA-dir_RpoC_beta_prime"/>
</dbReference>
<evidence type="ECO:0000256" key="13">
    <source>
        <dbReference type="ARBA" id="ARBA00023163"/>
    </source>
</evidence>
<evidence type="ECO:0000256" key="2">
    <source>
        <dbReference type="ARBA" id="ARBA00006460"/>
    </source>
</evidence>
<protein>
    <recommendedName>
        <fullName evidence="16">DNA-directed RNA polymerase subunit</fullName>
        <ecNumber evidence="16">2.7.7.6</ecNumber>
    </recommendedName>
</protein>
<keyword evidence="9" id="KW-0677">Repeat</keyword>
<keyword evidence="11" id="KW-0460">Magnesium</keyword>
<comment type="subunit">
    <text evidence="3">Component of the RNA polymerase II (Pol II) complex consisting of 12 subunits.</text>
</comment>
<evidence type="ECO:0000259" key="18">
    <source>
        <dbReference type="SMART" id="SM00663"/>
    </source>
</evidence>
<evidence type="ECO:0000256" key="1">
    <source>
        <dbReference type="ARBA" id="ARBA00004123"/>
    </source>
</evidence>
<dbReference type="SMART" id="SM00663">
    <property type="entry name" value="RPOLA_N"/>
    <property type="match status" value="1"/>
</dbReference>
<comment type="subcellular location">
    <subcellularLocation>
        <location evidence="1">Nucleus</location>
    </subcellularLocation>
</comment>
<dbReference type="EMBL" id="KR935852">
    <property type="protein sequence ID" value="ALP13659.1"/>
    <property type="molecule type" value="mRNA"/>
</dbReference>
<keyword evidence="12" id="KW-0238">DNA-binding</keyword>
<keyword evidence="19" id="KW-0934">Plastid</keyword>
<dbReference type="FunFam" id="1.10.132.30:FF:000001">
    <property type="entry name" value="DNA-directed RNA polymerase subunit"/>
    <property type="match status" value="1"/>
</dbReference>
<dbReference type="NCBIfam" id="NF006336">
    <property type="entry name" value="PRK08566.1"/>
    <property type="match status" value="1"/>
</dbReference>
<dbReference type="InterPro" id="IPR007080">
    <property type="entry name" value="RNA_pol_Rpb1_1"/>
</dbReference>
<geneLocation type="chloroplast" evidence="19"/>
<dbReference type="InterPro" id="IPR042102">
    <property type="entry name" value="RNA_pol_Rpb1_3_sf"/>
</dbReference>
<sequence length="1779" mass="197355">MTTAYDLNVPYSSAELKRVKAVRFTIFDADTIVACSVAEITELDIYKNGEPMYGGVNDPRLGPLDPRTPCHTCGLGIKECPGHWGYVTLARPMFHWGFMKATHNVLRCVCYYCSRLLADPKDHHMINAEAMKNAKKRLQAVMLCCRGKKRCAVAADAANPEEVLGRDGEEDPGKNFAGGCGYLQPKFTVDMTVLYVSFPEGGEDEGDRKRVMSAQEALVIFKRITDTDVRRMGFDPKINHPSQMILTHMAIPPPAVRPSIQMGAARAEDDVTAKLSDIIKVNLMLKTQVQSGAGDHICAEFAKLLQYHIYTLSDNGIIGIPTATTKSKRPLKSIRERLKSKEGRLRGNLMGKRVDFCARSVIGGDANFNTEQVGVPRSIALNLTFPERVTPHNIHWLKKLVAKGPTQHPGARYVVRDDGSRLDLRYVADTSAITLQYGWKVERHMIDGDYIIFNRQPSLHKMSMMGHRVKVMPFSTLRFNLAVTSPYNADFDGDEMNLHLGQSHETRSEIKHMMLNPRMVVSPQGNKPVMGIVQDALLATCKFTKRDSFLEKDLAMNILMWVPVWDGCLTIPTILRPKPMWTGKQILSMIIPKGLSLKRDAAIASKNKKDNPDFPASDCKVIVQDGEILAGQVCKKTVGSSGGGLIHLIWLDYGPEVCRNFISYLQKIVNQWLTHNGFSCGVADIIANDETLLNVEKTLKQAKVEVRKILADAQRGKLETQPGKTMYQSFEAKVNQRLNAAREDAGRIGSDSLDERNNIISMVNAGSKGSPINIAQIIACVGQQNVEGSRIRYGFMDRTLPHFTKDDYGAESRGFVENSYLAGLTPQEVWMHAMGGREGVIDTACKTSETGYIQRRLVKSMETLRTHYDGTSRNANNEIIQFIYGEDGMDALWIEDQTLEIMTYDNKKLENTFKHDYQSESYGDSWLPPDVQQAIKASGENQQILDDEWKKIKDLKEMICNEVFPDGDSKQHFPINLARMMGRAKLKLAQENDIDRNDKFTPMEVVQKVNKLLSELEITRAIREGDSIGREVEDNAKIVLNGHLRGWLGSKKILQQEKLSKQSFDWLLGEVKQRFMKSVAFAGEMIGTLAAQSVGEPATQMTLNTFHFAGVGAKNVTLGVPRLKELINVAKTVKTPSLAVYLNGDLGKDQERAKDVQSILEHTTLEKVTSFTQIFWDPDPENTRVEEDREWVAEYYELPDDDENPNRCGPWCLRIQLSNKVMTDKKLTVREVGERILQDFMGDLDCIFTDDNAEELVLRIRLLKEAAEIDQAPPPFDPLDDKEDKDFKFLRSIEANILKEMSLQGILGIKKVFMREDTMSVYNAVKGGFERTKEWVLDTDGVNFEEVMQIPQVRFERLQSNDIVEILNVLGIEAVRNALLFHVRMVISFDGSYVNYRHLGTLCDVMTQRGHLMAITRHGINRTNQGPLMKCSFEETVEILMDAAIYAEVDYMRAVSENVIMGQLAPIGTGVFDLYMDDKVNKDGDCMLNDARPVLPNSGKANEMFSMASPAGTPSRGSPIPALTPHADQVEPDFAPPSTEGSISGLPTPNVTPNGSPESMAGGQSPFTPMDRSPGAARFSPAFSALSSPVSAGARTSPSYSPVLGYSPQADEPQNVSPTYRPDDGQGSSSPLYKTGAHGPSSSAVYSAPSYSPGPAGYAPSSPGYTPGRSPAYDYSMPSFNQSPYQADFGARTRTRPSPSTAPGDHSPTSPADTPVDGPEARRSFSSSPSYTPHPGWMEGTTSPQFNYDPAAGGYALDGEATDDNASDVFEPSDDEMVR</sequence>
<feature type="domain" description="RNA polymerase N-terminal" evidence="18">
    <location>
        <begin position="242"/>
        <end position="544"/>
    </location>
</feature>
<evidence type="ECO:0000256" key="14">
    <source>
        <dbReference type="ARBA" id="ARBA00023242"/>
    </source>
</evidence>
<evidence type="ECO:0000256" key="8">
    <source>
        <dbReference type="ARBA" id="ARBA00022723"/>
    </source>
</evidence>
<keyword evidence="8" id="KW-0479">Metal-binding</keyword>
<dbReference type="Pfam" id="PF05000">
    <property type="entry name" value="RNA_pol_Rpb1_4"/>
    <property type="match status" value="1"/>
</dbReference>
<dbReference type="Gene3D" id="1.10.150.390">
    <property type="match status" value="1"/>
</dbReference>
<feature type="compositionally biased region" description="Polar residues" evidence="17">
    <location>
        <begin position="1696"/>
        <end position="1712"/>
    </location>
</feature>
<dbReference type="PANTHER" id="PTHR19376">
    <property type="entry name" value="DNA-DIRECTED RNA POLYMERASE"/>
    <property type="match status" value="1"/>
</dbReference>
<dbReference type="EC" id="2.7.7.6" evidence="16"/>
<comment type="function">
    <text evidence="16">DNA-dependent RNA polymerase catalyzes the transcription of DNA into RNA using the four ribonucleoside triphosphates as substrates.</text>
</comment>
<feature type="compositionally biased region" description="Polar residues" evidence="17">
    <location>
        <begin position="1539"/>
        <end position="1557"/>
    </location>
</feature>
<evidence type="ECO:0000256" key="9">
    <source>
        <dbReference type="ARBA" id="ARBA00022737"/>
    </source>
</evidence>
<evidence type="ECO:0000256" key="5">
    <source>
        <dbReference type="ARBA" id="ARBA00022553"/>
    </source>
</evidence>
<keyword evidence="14" id="KW-0539">Nucleus</keyword>
<dbReference type="InterPro" id="IPR006592">
    <property type="entry name" value="RNA_pol_N"/>
</dbReference>
<dbReference type="FunFam" id="3.30.1490.180:FF:000001">
    <property type="entry name" value="DNA-directed RNA polymerase subunit"/>
    <property type="match status" value="1"/>
</dbReference>
<dbReference type="InterPro" id="IPR007083">
    <property type="entry name" value="RNA_pol_Rpb1_4"/>
</dbReference>
<dbReference type="SUPFAM" id="SSF64484">
    <property type="entry name" value="beta and beta-prime subunits of DNA dependent RNA-polymerase"/>
    <property type="match status" value="1"/>
</dbReference>
<gene>
    <name evidence="19" type="primary">rpoC1</name>
</gene>
<feature type="compositionally biased region" description="Low complexity" evidence="17">
    <location>
        <begin position="1639"/>
        <end position="1665"/>
    </location>
</feature>
<keyword evidence="5" id="KW-0597">Phosphoprotein</keyword>
<evidence type="ECO:0000256" key="17">
    <source>
        <dbReference type="SAM" id="MobiDB-lite"/>
    </source>
</evidence>
<dbReference type="Gene3D" id="3.30.1490.180">
    <property type="entry name" value="RNA polymerase ii"/>
    <property type="match status" value="1"/>
</dbReference>
<evidence type="ECO:0000256" key="12">
    <source>
        <dbReference type="ARBA" id="ARBA00023125"/>
    </source>
</evidence>
<dbReference type="InterPro" id="IPR007066">
    <property type="entry name" value="RNA_pol_Rpb1_3"/>
</dbReference>
<dbReference type="Gene3D" id="6.20.50.80">
    <property type="match status" value="1"/>
</dbReference>
<dbReference type="FunFam" id="1.10.150.390:FF:000001">
    <property type="entry name" value="DNA-directed RNA polymerase subunit"/>
    <property type="match status" value="1"/>
</dbReference>
<dbReference type="GO" id="GO:0005665">
    <property type="term" value="C:RNA polymerase II, core complex"/>
    <property type="evidence" value="ECO:0007669"/>
    <property type="project" value="TreeGrafter"/>
</dbReference>
<dbReference type="Gene3D" id="1.10.274.100">
    <property type="entry name" value="RNA polymerase Rpb1, domain 3"/>
    <property type="match status" value="1"/>
</dbReference>
<dbReference type="FunFam" id="2.40.40.20:FF:000019">
    <property type="entry name" value="DNA-directed RNA polymerase II subunit RPB1"/>
    <property type="match status" value="1"/>
</dbReference>
<evidence type="ECO:0000256" key="10">
    <source>
        <dbReference type="ARBA" id="ARBA00022833"/>
    </source>
</evidence>
<name>A0A0S2QDB5_KARBR</name>
<evidence type="ECO:0000256" key="6">
    <source>
        <dbReference type="ARBA" id="ARBA00022679"/>
    </source>
</evidence>
<evidence type="ECO:0000313" key="19">
    <source>
        <dbReference type="EMBL" id="ALP13659.1"/>
    </source>
</evidence>
<dbReference type="Pfam" id="PF04990">
    <property type="entry name" value="RNA_pol_Rpb1_7"/>
    <property type="match status" value="1"/>
</dbReference>
<proteinExistence type="evidence at transcript level"/>
<dbReference type="GO" id="GO:0006351">
    <property type="term" value="P:DNA-templated transcription"/>
    <property type="evidence" value="ECO:0007669"/>
    <property type="project" value="InterPro"/>
</dbReference>
<dbReference type="GO" id="GO:0003899">
    <property type="term" value="F:DNA-directed RNA polymerase activity"/>
    <property type="evidence" value="ECO:0007669"/>
    <property type="project" value="UniProtKB-EC"/>
</dbReference>
<keyword evidence="7 16" id="KW-0548">Nucleotidyltransferase</keyword>
<dbReference type="Gene3D" id="4.10.860.120">
    <property type="entry name" value="RNA polymerase II, clamp domain"/>
    <property type="match status" value="1"/>
</dbReference>
<dbReference type="Gene3D" id="2.40.40.20">
    <property type="match status" value="1"/>
</dbReference>
<dbReference type="InterPro" id="IPR007081">
    <property type="entry name" value="RNA_pol_Rpb1_5"/>
</dbReference>
<dbReference type="Gene3D" id="1.10.132.30">
    <property type="match status" value="1"/>
</dbReference>
<dbReference type="Gene3D" id="6.10.250.2940">
    <property type="match status" value="1"/>
</dbReference>
<dbReference type="FunFam" id="1.10.274.100:FF:000001">
    <property type="entry name" value="DNA-directed RNA polymerase subunit"/>
    <property type="match status" value="1"/>
</dbReference>
<dbReference type="Pfam" id="PF04992">
    <property type="entry name" value="RNA_pol_Rpb1_6"/>
    <property type="match status" value="1"/>
</dbReference>
<feature type="region of interest" description="Disordered" evidence="17">
    <location>
        <begin position="1499"/>
        <end position="1779"/>
    </location>
</feature>
<dbReference type="InterPro" id="IPR038120">
    <property type="entry name" value="Rpb1_funnel_sf"/>
</dbReference>
<comment type="similarity">
    <text evidence="2 16">Belongs to the RNA polymerase beta' chain family.</text>
</comment>
<evidence type="ECO:0000256" key="11">
    <source>
        <dbReference type="ARBA" id="ARBA00022842"/>
    </source>
</evidence>
<organism evidence="19">
    <name type="scientific">Karenia brevis</name>
    <name type="common">Red tide dinoflagellate</name>
    <name type="synonym">Gymnodinium breve</name>
    <dbReference type="NCBI Taxonomy" id="156230"/>
    <lineage>
        <taxon>Eukaryota</taxon>
        <taxon>Sar</taxon>
        <taxon>Alveolata</taxon>
        <taxon>Dinophyceae</taxon>
        <taxon>Gymnodiniales</taxon>
        <taxon>Kareniaceae</taxon>
        <taxon>Karenia</taxon>
    </lineage>
</organism>
<evidence type="ECO:0000256" key="16">
    <source>
        <dbReference type="RuleBase" id="RU004279"/>
    </source>
</evidence>
<dbReference type="Pfam" id="PF00623">
    <property type="entry name" value="RNA_pol_Rpb1_2"/>
    <property type="match status" value="1"/>
</dbReference>
<evidence type="ECO:0000256" key="15">
    <source>
        <dbReference type="ARBA" id="ARBA00048552"/>
    </source>
</evidence>
<dbReference type="InterPro" id="IPR000722">
    <property type="entry name" value="RNA_pol_asu"/>
</dbReference>
<dbReference type="InterPro" id="IPR038593">
    <property type="entry name" value="RNA_pol_Rpb1_7_sf"/>
</dbReference>
<reference evidence="19" key="1">
    <citation type="submission" date="2015-05" db="EMBL/GenBank/DDBJ databases">
        <title>The Karenia brevis plastid transcriptome reveals a 5' polyadenylation process.</title>
        <authorList>
            <person name="Cahoon A.B."/>
            <person name="Carroll H.D."/>
            <person name="Wang M.Y.-W."/>
            <person name="Newby R.J."/>
        </authorList>
    </citation>
    <scope>NUCLEOTIDE SEQUENCE</scope>
    <source>
        <strain evidence="19">CCM2281</strain>
    </source>
</reference>
<dbReference type="InterPro" id="IPR007075">
    <property type="entry name" value="RNA_pol_Rpb1_6"/>
</dbReference>
<comment type="catalytic activity">
    <reaction evidence="15 16">
        <text>RNA(n) + a ribonucleoside 5'-triphosphate = RNA(n+1) + diphosphate</text>
        <dbReference type="Rhea" id="RHEA:21248"/>
        <dbReference type="Rhea" id="RHEA-COMP:14527"/>
        <dbReference type="Rhea" id="RHEA-COMP:17342"/>
        <dbReference type="ChEBI" id="CHEBI:33019"/>
        <dbReference type="ChEBI" id="CHEBI:61557"/>
        <dbReference type="ChEBI" id="CHEBI:140395"/>
        <dbReference type="EC" id="2.7.7.6"/>
    </reaction>
</comment>
<dbReference type="CDD" id="cd02584">
    <property type="entry name" value="RNAP_II_Rpb1_C"/>
    <property type="match status" value="1"/>
</dbReference>
<dbReference type="GO" id="GO:0046872">
    <property type="term" value="F:metal ion binding"/>
    <property type="evidence" value="ECO:0007669"/>
    <property type="project" value="UniProtKB-KW"/>
</dbReference>
<dbReference type="GO" id="GO:0003677">
    <property type="term" value="F:DNA binding"/>
    <property type="evidence" value="ECO:0007669"/>
    <property type="project" value="UniProtKB-KW"/>
</dbReference>
<dbReference type="Pfam" id="PF04983">
    <property type="entry name" value="RNA_pol_Rpb1_3"/>
    <property type="match status" value="1"/>
</dbReference>
<dbReference type="Pfam" id="PF04997">
    <property type="entry name" value="RNA_pol_Rpb1_1"/>
    <property type="match status" value="1"/>
</dbReference>
<evidence type="ECO:0000256" key="3">
    <source>
        <dbReference type="ARBA" id="ARBA00011730"/>
    </source>
</evidence>
<keyword evidence="10" id="KW-0862">Zinc</keyword>
<dbReference type="InterPro" id="IPR007073">
    <property type="entry name" value="RNA_pol_Rpb1_7"/>
</dbReference>
<dbReference type="InterPro" id="IPR044893">
    <property type="entry name" value="RNA_pol_Rpb1_clamp_domain"/>
</dbReference>
<evidence type="ECO:0000256" key="7">
    <source>
        <dbReference type="ARBA" id="ARBA00022695"/>
    </source>
</evidence>
<dbReference type="FunFam" id="4.10.860.120:FF:000003">
    <property type="entry name" value="DNA-directed RNA polymerase subunit"/>
    <property type="match status" value="1"/>
</dbReference>
<dbReference type="Pfam" id="PF04998">
    <property type="entry name" value="RNA_pol_Rpb1_5"/>
    <property type="match status" value="1"/>
</dbReference>
<keyword evidence="4 16" id="KW-0240">DNA-directed RNA polymerase</keyword>
<dbReference type="Gene3D" id="3.30.1360.140">
    <property type="match status" value="1"/>
</dbReference>
<evidence type="ECO:0000256" key="4">
    <source>
        <dbReference type="ARBA" id="ARBA00022478"/>
    </source>
</evidence>
<accession>A0A0S2QDB5</accession>
<dbReference type="CDD" id="cd02733">
    <property type="entry name" value="RNAP_II_RPB1_N"/>
    <property type="match status" value="1"/>
</dbReference>
<keyword evidence="13 16" id="KW-0804">Transcription</keyword>
<keyword evidence="19" id="KW-0150">Chloroplast</keyword>
<feature type="compositionally biased region" description="Polar residues" evidence="17">
    <location>
        <begin position="1585"/>
        <end position="1600"/>
    </location>
</feature>